<dbReference type="InterPro" id="IPR001182">
    <property type="entry name" value="FtsW/RodA"/>
</dbReference>
<evidence type="ECO:0000256" key="3">
    <source>
        <dbReference type="ARBA" id="ARBA00022960"/>
    </source>
</evidence>
<feature type="transmembrane region" description="Helical" evidence="6">
    <location>
        <begin position="53"/>
        <end position="70"/>
    </location>
</feature>
<feature type="transmembrane region" description="Helical" evidence="6">
    <location>
        <begin position="77"/>
        <end position="96"/>
    </location>
</feature>
<gene>
    <name evidence="7" type="ORF">A0131_11640</name>
</gene>
<keyword evidence="2 6" id="KW-0812">Transmembrane</keyword>
<dbReference type="PANTHER" id="PTHR30474">
    <property type="entry name" value="CELL CYCLE PROTEIN"/>
    <property type="match status" value="1"/>
</dbReference>
<evidence type="ECO:0000256" key="5">
    <source>
        <dbReference type="ARBA" id="ARBA00023136"/>
    </source>
</evidence>
<feature type="transmembrane region" description="Helical" evidence="6">
    <location>
        <begin position="154"/>
        <end position="171"/>
    </location>
</feature>
<dbReference type="RefSeq" id="WP_061855676.1">
    <property type="nucleotide sequence ID" value="NZ_LUGM01000005.1"/>
</dbReference>
<dbReference type="Proteomes" id="UP000075418">
    <property type="component" value="Unassembled WGS sequence"/>
</dbReference>
<dbReference type="AlphaFoldDB" id="A0A151A162"/>
<comment type="subcellular location">
    <subcellularLocation>
        <location evidence="1">Membrane</location>
        <topology evidence="1">Multi-pass membrane protein</topology>
    </subcellularLocation>
</comment>
<keyword evidence="3" id="KW-0133">Cell shape</keyword>
<sequence>MSNSRRSKEHSWMRRVDWILVGVIVILAIISVSIIHSAMGGGQYSSNFSERQIFYYVLGAIIAGLIMIVSPKKLIKYSYLLYFILCFALFVLIIIPETPFTPVINGAKSWYKLGPISVQPSEFMKIVLILALAKLVMKHNKFTFNKSLETDLKLLFKIIGMSLLPMALILLQNDLGTTLVLCAIIVGVIIVSGITWKLLAPLFLVVIAVGSSILLAMIYRPSLIESLLGVKTYQLGRISSWLDPYTYSSGDGYHLTESLKAIGSGQLLGKGFNHGEVYIPENHTDFIFSVIGEEFGFIGSVILLLIFLGLIFHLVRLATTDDSPFNKIFLIGYVSFLLFHILQNIGMTIQLLPITGIPLPFISYGGSSLWSLMCGIGVCLSIYYHQPKRFNEDTATTPLRQSTSN</sequence>
<evidence type="ECO:0000313" key="8">
    <source>
        <dbReference type="Proteomes" id="UP000075418"/>
    </source>
</evidence>
<feature type="transmembrane region" description="Helical" evidence="6">
    <location>
        <begin position="116"/>
        <end position="133"/>
    </location>
</feature>
<dbReference type="GO" id="GO:0005886">
    <property type="term" value="C:plasma membrane"/>
    <property type="evidence" value="ECO:0007669"/>
    <property type="project" value="TreeGrafter"/>
</dbReference>
<name>A0A151A162_9STAP</name>
<evidence type="ECO:0000256" key="2">
    <source>
        <dbReference type="ARBA" id="ARBA00022692"/>
    </source>
</evidence>
<dbReference type="GO" id="GO:0051301">
    <property type="term" value="P:cell division"/>
    <property type="evidence" value="ECO:0007669"/>
    <property type="project" value="InterPro"/>
</dbReference>
<evidence type="ECO:0000256" key="6">
    <source>
        <dbReference type="SAM" id="Phobius"/>
    </source>
</evidence>
<dbReference type="Pfam" id="PF01098">
    <property type="entry name" value="FTSW_RODA_SPOVE"/>
    <property type="match status" value="1"/>
</dbReference>
<feature type="transmembrane region" description="Helical" evidence="6">
    <location>
        <begin position="328"/>
        <end position="349"/>
    </location>
</feature>
<dbReference type="EMBL" id="LUGM01000005">
    <property type="protein sequence ID" value="KYH12975.1"/>
    <property type="molecule type" value="Genomic_DNA"/>
</dbReference>
<evidence type="ECO:0000313" key="7">
    <source>
        <dbReference type="EMBL" id="KYH12975.1"/>
    </source>
</evidence>
<keyword evidence="5 6" id="KW-0472">Membrane</keyword>
<feature type="transmembrane region" description="Helical" evidence="6">
    <location>
        <begin position="20"/>
        <end position="41"/>
    </location>
</feature>
<dbReference type="GO" id="GO:0008360">
    <property type="term" value="P:regulation of cell shape"/>
    <property type="evidence" value="ECO:0007669"/>
    <property type="project" value="UniProtKB-KW"/>
</dbReference>
<feature type="transmembrane region" description="Helical" evidence="6">
    <location>
        <begin position="177"/>
        <end position="195"/>
    </location>
</feature>
<dbReference type="PANTHER" id="PTHR30474:SF1">
    <property type="entry name" value="PEPTIDOGLYCAN GLYCOSYLTRANSFERASE MRDB"/>
    <property type="match status" value="1"/>
</dbReference>
<keyword evidence="4 6" id="KW-1133">Transmembrane helix</keyword>
<proteinExistence type="predicted"/>
<feature type="transmembrane region" description="Helical" evidence="6">
    <location>
        <begin position="361"/>
        <end position="384"/>
    </location>
</feature>
<accession>A0A151A162</accession>
<dbReference type="GO" id="GO:0032153">
    <property type="term" value="C:cell division site"/>
    <property type="evidence" value="ECO:0007669"/>
    <property type="project" value="TreeGrafter"/>
</dbReference>
<comment type="caution">
    <text evidence="7">The sequence shown here is derived from an EMBL/GenBank/DDBJ whole genome shotgun (WGS) entry which is preliminary data.</text>
</comment>
<feature type="transmembrane region" description="Helical" evidence="6">
    <location>
        <begin position="295"/>
        <end position="316"/>
    </location>
</feature>
<evidence type="ECO:0000256" key="4">
    <source>
        <dbReference type="ARBA" id="ARBA00022989"/>
    </source>
</evidence>
<dbReference type="GO" id="GO:0015648">
    <property type="term" value="F:lipid-linked peptidoglycan transporter activity"/>
    <property type="evidence" value="ECO:0007669"/>
    <property type="project" value="TreeGrafter"/>
</dbReference>
<reference evidence="7 8" key="1">
    <citation type="submission" date="2016-02" db="EMBL/GenBank/DDBJ databases">
        <title>Draft genome sequence of hydrocarbon degrading Staphylococcus saprophyticus Strain CNV2, isolated from crude-oil contaminated soil from Noonmati Oil Refinery, Guwahati, Assam, India.</title>
        <authorList>
            <person name="Mukherjee A."/>
            <person name="Chettri B."/>
            <person name="Langpoklakpam J."/>
            <person name="Singh A.K."/>
            <person name="Chattopadhyay D.J."/>
        </authorList>
    </citation>
    <scope>NUCLEOTIDE SEQUENCE [LARGE SCALE GENOMIC DNA]</scope>
    <source>
        <strain evidence="7 8">CNV2</strain>
    </source>
</reference>
<organism evidence="7 8">
    <name type="scientific">Staphylococcus kloosii</name>
    <dbReference type="NCBI Taxonomy" id="29384"/>
    <lineage>
        <taxon>Bacteria</taxon>
        <taxon>Bacillati</taxon>
        <taxon>Bacillota</taxon>
        <taxon>Bacilli</taxon>
        <taxon>Bacillales</taxon>
        <taxon>Staphylococcaceae</taxon>
        <taxon>Staphylococcus</taxon>
    </lineage>
</organism>
<feature type="transmembrane region" description="Helical" evidence="6">
    <location>
        <begin position="202"/>
        <end position="219"/>
    </location>
</feature>
<protein>
    <submittedName>
        <fullName evidence="7">Rod shape-determining protein RodA</fullName>
    </submittedName>
</protein>
<evidence type="ECO:0000256" key="1">
    <source>
        <dbReference type="ARBA" id="ARBA00004141"/>
    </source>
</evidence>